<evidence type="ECO:0000256" key="2">
    <source>
        <dbReference type="ARBA" id="ARBA00019012"/>
    </source>
</evidence>
<accession>A0A918KI64</accession>
<reference evidence="5" key="2">
    <citation type="submission" date="2020-09" db="EMBL/GenBank/DDBJ databases">
        <authorList>
            <person name="Sun Q."/>
            <person name="Kim S."/>
        </authorList>
    </citation>
    <scope>NUCLEOTIDE SEQUENCE</scope>
    <source>
        <strain evidence="5">KCTC 22169</strain>
    </source>
</reference>
<name>A0A918KI64_9GAMM</name>
<protein>
    <recommendedName>
        <fullName evidence="2">tRNA threonylcarbamoyladenosine biosynthesis protein TsaB</fullName>
    </recommendedName>
    <alternativeName>
        <fullName evidence="3">t(6)A37 threonylcarbamoyladenosine biosynthesis protein TsaB</fullName>
    </alternativeName>
</protein>
<reference evidence="5" key="1">
    <citation type="journal article" date="2014" name="Int. J. Syst. Evol. Microbiol.">
        <title>Complete genome sequence of Corynebacterium casei LMG S-19264T (=DSM 44701T), isolated from a smear-ripened cheese.</title>
        <authorList>
            <consortium name="US DOE Joint Genome Institute (JGI-PGF)"/>
            <person name="Walter F."/>
            <person name="Albersmeier A."/>
            <person name="Kalinowski J."/>
            <person name="Ruckert C."/>
        </authorList>
    </citation>
    <scope>NUCLEOTIDE SEQUENCE</scope>
    <source>
        <strain evidence="5">KCTC 22169</strain>
    </source>
</reference>
<evidence type="ECO:0000256" key="1">
    <source>
        <dbReference type="ARBA" id="ARBA00010493"/>
    </source>
</evidence>
<sequence length="232" mass="25318">MPRILAIDTTADVCSLALLSADGLLTFHEPLPRQHARQVLPQLDRLMSEAGWSKRSIDFVVYGRGPGSFTGIRIAAGVAQGIALGADCGVVPVSTLQTLAFECAAGDDKEIWTALDARMRELYFARYRKNEDGVPELIGHEQLCIPMALPEPDPNAVLSGNGWLTDYDFSQAWQGRLASASIDETLPNAGYGARLAERLVRDDDSLVLPPEQALPVYLRDKVTWDKKPKVGS</sequence>
<dbReference type="GO" id="GO:0002949">
    <property type="term" value="P:tRNA threonylcarbamoyladenosine modification"/>
    <property type="evidence" value="ECO:0007669"/>
    <property type="project" value="InterPro"/>
</dbReference>
<dbReference type="CDD" id="cd24032">
    <property type="entry name" value="ASKHA_NBD_TsaB"/>
    <property type="match status" value="1"/>
</dbReference>
<dbReference type="AlphaFoldDB" id="A0A918KI64"/>
<dbReference type="InterPro" id="IPR000905">
    <property type="entry name" value="Gcp-like_dom"/>
</dbReference>
<dbReference type="SUPFAM" id="SSF53067">
    <property type="entry name" value="Actin-like ATPase domain"/>
    <property type="match status" value="2"/>
</dbReference>
<dbReference type="NCBIfam" id="TIGR03725">
    <property type="entry name" value="T6A_YeaZ"/>
    <property type="match status" value="1"/>
</dbReference>
<keyword evidence="6" id="KW-1185">Reference proteome</keyword>
<comment type="similarity">
    <text evidence="1">Belongs to the KAE1 / TsaD family. TsaB subfamily.</text>
</comment>
<comment type="caution">
    <text evidence="5">The sequence shown here is derived from an EMBL/GenBank/DDBJ whole genome shotgun (WGS) entry which is preliminary data.</text>
</comment>
<dbReference type="Gene3D" id="3.30.420.40">
    <property type="match status" value="2"/>
</dbReference>
<dbReference type="Pfam" id="PF00814">
    <property type="entry name" value="TsaD"/>
    <property type="match status" value="1"/>
</dbReference>
<gene>
    <name evidence="5" type="primary">tsaB</name>
    <name evidence="5" type="ORF">GCM10007392_35300</name>
</gene>
<feature type="domain" description="Gcp-like" evidence="4">
    <location>
        <begin position="33"/>
        <end position="139"/>
    </location>
</feature>
<dbReference type="Proteomes" id="UP000626148">
    <property type="component" value="Unassembled WGS sequence"/>
</dbReference>
<dbReference type="RefSeq" id="WP_189611125.1">
    <property type="nucleotide sequence ID" value="NZ_BMXR01000009.1"/>
</dbReference>
<evidence type="ECO:0000313" key="6">
    <source>
        <dbReference type="Proteomes" id="UP000626148"/>
    </source>
</evidence>
<dbReference type="EMBL" id="BMXR01000009">
    <property type="protein sequence ID" value="GGX64462.1"/>
    <property type="molecule type" value="Genomic_DNA"/>
</dbReference>
<evidence type="ECO:0000259" key="4">
    <source>
        <dbReference type="Pfam" id="PF00814"/>
    </source>
</evidence>
<organism evidence="5 6">
    <name type="scientific">Saccharospirillum salsuginis</name>
    <dbReference type="NCBI Taxonomy" id="418750"/>
    <lineage>
        <taxon>Bacteria</taxon>
        <taxon>Pseudomonadati</taxon>
        <taxon>Pseudomonadota</taxon>
        <taxon>Gammaproteobacteria</taxon>
        <taxon>Oceanospirillales</taxon>
        <taxon>Saccharospirillaceae</taxon>
        <taxon>Saccharospirillum</taxon>
    </lineage>
</organism>
<proteinExistence type="inferred from homology"/>
<dbReference type="InterPro" id="IPR022496">
    <property type="entry name" value="T6A_TsaB"/>
</dbReference>
<evidence type="ECO:0000256" key="3">
    <source>
        <dbReference type="ARBA" id="ARBA00032446"/>
    </source>
</evidence>
<dbReference type="InterPro" id="IPR043129">
    <property type="entry name" value="ATPase_NBD"/>
</dbReference>
<evidence type="ECO:0000313" key="5">
    <source>
        <dbReference type="EMBL" id="GGX64462.1"/>
    </source>
</evidence>